<reference evidence="4" key="1">
    <citation type="submission" date="2016-06" db="EMBL/GenBank/DDBJ databases">
        <authorList>
            <person name="Varghese N."/>
            <person name="Submissions Spin"/>
        </authorList>
    </citation>
    <scope>NUCLEOTIDE SEQUENCE [LARGE SCALE GENOMIC DNA]</scope>
    <source>
        <strain evidence="4">DSM 45431</strain>
    </source>
</reference>
<evidence type="ECO:0000259" key="2">
    <source>
        <dbReference type="Pfam" id="PF07498"/>
    </source>
</evidence>
<dbReference type="Pfam" id="PF07498">
    <property type="entry name" value="Rho_N"/>
    <property type="match status" value="1"/>
</dbReference>
<accession>A0A1C6STV0</accession>
<name>A0A1C6STV0_9ACTN</name>
<evidence type="ECO:0000256" key="1">
    <source>
        <dbReference type="SAM" id="MobiDB-lite"/>
    </source>
</evidence>
<feature type="compositionally biased region" description="Basic and acidic residues" evidence="1">
    <location>
        <begin position="11"/>
        <end position="21"/>
    </location>
</feature>
<dbReference type="EMBL" id="FMHV01000002">
    <property type="protein sequence ID" value="SCL32762.1"/>
    <property type="molecule type" value="Genomic_DNA"/>
</dbReference>
<evidence type="ECO:0000313" key="3">
    <source>
        <dbReference type="EMBL" id="SCL32762.1"/>
    </source>
</evidence>
<dbReference type="RefSeq" id="WP_091344231.1">
    <property type="nucleotide sequence ID" value="NZ_FMHV01000002.1"/>
</dbReference>
<dbReference type="AlphaFoldDB" id="A0A1C6STV0"/>
<organism evidence="3 4">
    <name type="scientific">Micromonospora rhizosphaerae</name>
    <dbReference type="NCBI Taxonomy" id="568872"/>
    <lineage>
        <taxon>Bacteria</taxon>
        <taxon>Bacillati</taxon>
        <taxon>Actinomycetota</taxon>
        <taxon>Actinomycetes</taxon>
        <taxon>Micromonosporales</taxon>
        <taxon>Micromonosporaceae</taxon>
        <taxon>Micromonospora</taxon>
    </lineage>
</organism>
<protein>
    <submittedName>
        <fullName evidence="3">Rho termination factor, N-terminal domain</fullName>
    </submittedName>
</protein>
<evidence type="ECO:0000313" key="4">
    <source>
        <dbReference type="Proteomes" id="UP000199413"/>
    </source>
</evidence>
<feature type="domain" description="Rho termination factor-like N-terminal" evidence="2">
    <location>
        <begin position="7"/>
        <end position="37"/>
    </location>
</feature>
<dbReference type="GO" id="GO:0006353">
    <property type="term" value="P:DNA-templated transcription termination"/>
    <property type="evidence" value="ECO:0007669"/>
    <property type="project" value="InterPro"/>
</dbReference>
<feature type="compositionally biased region" description="Polar residues" evidence="1">
    <location>
        <begin position="24"/>
        <end position="44"/>
    </location>
</feature>
<dbReference type="OrthoDB" id="3401824at2"/>
<proteinExistence type="predicted"/>
<sequence>MARDPAQMKTGELRKQAERAGIRNTDQMTKTDMINALGGSTNRNQGGGQRQKDPAPRGVSPTDYKNLPGNQT</sequence>
<dbReference type="Proteomes" id="UP000199413">
    <property type="component" value="Unassembled WGS sequence"/>
</dbReference>
<dbReference type="InterPro" id="IPR011112">
    <property type="entry name" value="Rho-like_N"/>
</dbReference>
<keyword evidence="4" id="KW-1185">Reference proteome</keyword>
<gene>
    <name evidence="3" type="ORF">GA0070624_4560</name>
</gene>
<feature type="region of interest" description="Disordered" evidence="1">
    <location>
        <begin position="1"/>
        <end position="72"/>
    </location>
</feature>